<reference evidence="1" key="1">
    <citation type="submission" date="2014-05" db="EMBL/GenBank/DDBJ databases">
        <authorList>
            <person name="Chronopoulou M."/>
        </authorList>
    </citation>
    <scope>NUCLEOTIDE SEQUENCE</scope>
    <source>
        <tissue evidence="1">Whole organism</tissue>
    </source>
</reference>
<protein>
    <submittedName>
        <fullName evidence="1">Uncharacterized protein</fullName>
    </submittedName>
</protein>
<dbReference type="EMBL" id="HACA01033236">
    <property type="protein sequence ID" value="CDW50597.1"/>
    <property type="molecule type" value="Transcribed_RNA"/>
</dbReference>
<name>A0A0K2VK56_LEPSM</name>
<accession>A0A0K2VK56</accession>
<sequence length="31" mass="3772">MIKLEVSFFESLYLPLVLTLRQHKIPFLHEE</sequence>
<evidence type="ECO:0000313" key="1">
    <source>
        <dbReference type="EMBL" id="CDW50597.1"/>
    </source>
</evidence>
<dbReference type="AlphaFoldDB" id="A0A0K2VK56"/>
<proteinExistence type="predicted"/>
<organism evidence="1">
    <name type="scientific">Lepeophtheirus salmonis</name>
    <name type="common">Salmon louse</name>
    <name type="synonym">Caligus salmonis</name>
    <dbReference type="NCBI Taxonomy" id="72036"/>
    <lineage>
        <taxon>Eukaryota</taxon>
        <taxon>Metazoa</taxon>
        <taxon>Ecdysozoa</taxon>
        <taxon>Arthropoda</taxon>
        <taxon>Crustacea</taxon>
        <taxon>Multicrustacea</taxon>
        <taxon>Hexanauplia</taxon>
        <taxon>Copepoda</taxon>
        <taxon>Siphonostomatoida</taxon>
        <taxon>Caligidae</taxon>
        <taxon>Lepeophtheirus</taxon>
    </lineage>
</organism>